<dbReference type="EnsemblPlants" id="OB11G21870.1">
    <property type="protein sequence ID" value="OB11G21870.1"/>
    <property type="gene ID" value="OB11G21870"/>
</dbReference>
<proteinExistence type="predicted"/>
<evidence type="ECO:0000313" key="1">
    <source>
        <dbReference type="EnsemblPlants" id="OB11G21870.1"/>
    </source>
</evidence>
<sequence length="77" mass="8578">MSDGGDPMTINDDLRLLGEWADDEDDVDCELAPFSSFILFAISQKRIVLKAQKPPAQIIYVNCSLQKQDQIPSNGNH</sequence>
<evidence type="ECO:0000313" key="2">
    <source>
        <dbReference type="Proteomes" id="UP000006038"/>
    </source>
</evidence>
<protein>
    <submittedName>
        <fullName evidence="1">Uncharacterized protein</fullName>
    </submittedName>
</protein>
<keyword evidence="2" id="KW-1185">Reference proteome</keyword>
<dbReference type="Proteomes" id="UP000006038">
    <property type="component" value="Chromosome 11"/>
</dbReference>
<dbReference type="AlphaFoldDB" id="J3N8Q1"/>
<reference evidence="1" key="2">
    <citation type="submission" date="2013-04" db="UniProtKB">
        <authorList>
            <consortium name="EnsemblPlants"/>
        </authorList>
    </citation>
    <scope>IDENTIFICATION</scope>
</reference>
<dbReference type="Gramene" id="OB11G21870.1">
    <property type="protein sequence ID" value="OB11G21870.1"/>
    <property type="gene ID" value="OB11G21870"/>
</dbReference>
<accession>J3N8Q1</accession>
<dbReference type="HOGENOM" id="CLU_2642040_0_0_1"/>
<name>J3N8Q1_ORYBR</name>
<reference evidence="1" key="1">
    <citation type="journal article" date="2013" name="Nat. Commun.">
        <title>Whole-genome sequencing of Oryza brachyantha reveals mechanisms underlying Oryza genome evolution.</title>
        <authorList>
            <person name="Chen J."/>
            <person name="Huang Q."/>
            <person name="Gao D."/>
            <person name="Wang J."/>
            <person name="Lang Y."/>
            <person name="Liu T."/>
            <person name="Li B."/>
            <person name="Bai Z."/>
            <person name="Luis Goicoechea J."/>
            <person name="Liang C."/>
            <person name="Chen C."/>
            <person name="Zhang W."/>
            <person name="Sun S."/>
            <person name="Liao Y."/>
            <person name="Zhang X."/>
            <person name="Yang L."/>
            <person name="Song C."/>
            <person name="Wang M."/>
            <person name="Shi J."/>
            <person name="Liu G."/>
            <person name="Liu J."/>
            <person name="Zhou H."/>
            <person name="Zhou W."/>
            <person name="Yu Q."/>
            <person name="An N."/>
            <person name="Chen Y."/>
            <person name="Cai Q."/>
            <person name="Wang B."/>
            <person name="Liu B."/>
            <person name="Min J."/>
            <person name="Huang Y."/>
            <person name="Wu H."/>
            <person name="Li Z."/>
            <person name="Zhang Y."/>
            <person name="Yin Y."/>
            <person name="Song W."/>
            <person name="Jiang J."/>
            <person name="Jackson S.A."/>
            <person name="Wing R.A."/>
            <person name="Wang J."/>
            <person name="Chen M."/>
        </authorList>
    </citation>
    <scope>NUCLEOTIDE SEQUENCE [LARGE SCALE GENOMIC DNA]</scope>
    <source>
        <strain evidence="1">cv. IRGC 101232</strain>
    </source>
</reference>
<organism evidence="1">
    <name type="scientific">Oryza brachyantha</name>
    <name type="common">malo sina</name>
    <dbReference type="NCBI Taxonomy" id="4533"/>
    <lineage>
        <taxon>Eukaryota</taxon>
        <taxon>Viridiplantae</taxon>
        <taxon>Streptophyta</taxon>
        <taxon>Embryophyta</taxon>
        <taxon>Tracheophyta</taxon>
        <taxon>Spermatophyta</taxon>
        <taxon>Magnoliopsida</taxon>
        <taxon>Liliopsida</taxon>
        <taxon>Poales</taxon>
        <taxon>Poaceae</taxon>
        <taxon>BOP clade</taxon>
        <taxon>Oryzoideae</taxon>
        <taxon>Oryzeae</taxon>
        <taxon>Oryzinae</taxon>
        <taxon>Oryza</taxon>
    </lineage>
</organism>